<sequence length="121" mass="13210">MLRQRADSAWQAAGQSSEATSEEKWLRSRCGCSPAKRGRGRSQAAAEVGRSEEGAEEPSAGIRRDWAVHVETCWCKELKVFQAAVTVCAGERRSLILLGRGSSGKWRTGKAIGLCIDGQWM</sequence>
<gene>
    <name evidence="2" type="ORF">NDU88_003460</name>
</gene>
<protein>
    <submittedName>
        <fullName evidence="2">Uncharacterized protein</fullName>
    </submittedName>
</protein>
<proteinExistence type="predicted"/>
<evidence type="ECO:0000313" key="3">
    <source>
        <dbReference type="Proteomes" id="UP001066276"/>
    </source>
</evidence>
<dbReference type="AlphaFoldDB" id="A0AAV7MRW5"/>
<dbReference type="Proteomes" id="UP001066276">
    <property type="component" value="Chromosome 9"/>
</dbReference>
<organism evidence="2 3">
    <name type="scientific">Pleurodeles waltl</name>
    <name type="common">Iberian ribbed newt</name>
    <dbReference type="NCBI Taxonomy" id="8319"/>
    <lineage>
        <taxon>Eukaryota</taxon>
        <taxon>Metazoa</taxon>
        <taxon>Chordata</taxon>
        <taxon>Craniata</taxon>
        <taxon>Vertebrata</taxon>
        <taxon>Euteleostomi</taxon>
        <taxon>Amphibia</taxon>
        <taxon>Batrachia</taxon>
        <taxon>Caudata</taxon>
        <taxon>Salamandroidea</taxon>
        <taxon>Salamandridae</taxon>
        <taxon>Pleurodelinae</taxon>
        <taxon>Pleurodeles</taxon>
    </lineage>
</organism>
<evidence type="ECO:0000313" key="2">
    <source>
        <dbReference type="EMBL" id="KAJ1106057.1"/>
    </source>
</evidence>
<evidence type="ECO:0000256" key="1">
    <source>
        <dbReference type="SAM" id="MobiDB-lite"/>
    </source>
</evidence>
<dbReference type="EMBL" id="JANPWB010000013">
    <property type="protein sequence ID" value="KAJ1106057.1"/>
    <property type="molecule type" value="Genomic_DNA"/>
</dbReference>
<keyword evidence="3" id="KW-1185">Reference proteome</keyword>
<accession>A0AAV7MRW5</accession>
<feature type="region of interest" description="Disordered" evidence="1">
    <location>
        <begin position="1"/>
        <end position="61"/>
    </location>
</feature>
<name>A0AAV7MRW5_PLEWA</name>
<comment type="caution">
    <text evidence="2">The sequence shown here is derived from an EMBL/GenBank/DDBJ whole genome shotgun (WGS) entry which is preliminary data.</text>
</comment>
<reference evidence="2" key="1">
    <citation type="journal article" date="2022" name="bioRxiv">
        <title>Sequencing and chromosome-scale assembly of the giantPleurodeles waltlgenome.</title>
        <authorList>
            <person name="Brown T."/>
            <person name="Elewa A."/>
            <person name="Iarovenko S."/>
            <person name="Subramanian E."/>
            <person name="Araus A.J."/>
            <person name="Petzold A."/>
            <person name="Susuki M."/>
            <person name="Suzuki K.-i.T."/>
            <person name="Hayashi T."/>
            <person name="Toyoda A."/>
            <person name="Oliveira C."/>
            <person name="Osipova E."/>
            <person name="Leigh N.D."/>
            <person name="Simon A."/>
            <person name="Yun M.H."/>
        </authorList>
    </citation>
    <scope>NUCLEOTIDE SEQUENCE</scope>
    <source>
        <strain evidence="2">20211129_DDA</strain>
        <tissue evidence="2">Liver</tissue>
    </source>
</reference>